<evidence type="ECO:0000313" key="2">
    <source>
        <dbReference type="Proteomes" id="UP000266861"/>
    </source>
</evidence>
<evidence type="ECO:0000313" key="1">
    <source>
        <dbReference type="EMBL" id="RHZ75798.1"/>
    </source>
</evidence>
<comment type="caution">
    <text evidence="1">The sequence shown here is derived from an EMBL/GenBank/DDBJ whole genome shotgun (WGS) entry which is preliminary data.</text>
</comment>
<dbReference type="AlphaFoldDB" id="A0A397INJ4"/>
<dbReference type="STRING" id="1348612.A0A397INJ4"/>
<accession>A0A397INJ4</accession>
<name>A0A397INJ4_9GLOM</name>
<reference evidence="1 2" key="1">
    <citation type="submission" date="2018-08" db="EMBL/GenBank/DDBJ databases">
        <title>Genome and evolution of the arbuscular mycorrhizal fungus Diversispora epigaea (formerly Glomus versiforme) and its bacterial endosymbionts.</title>
        <authorList>
            <person name="Sun X."/>
            <person name="Fei Z."/>
            <person name="Harrison M."/>
        </authorList>
    </citation>
    <scope>NUCLEOTIDE SEQUENCE [LARGE SCALE GENOMIC DNA]</scope>
    <source>
        <strain evidence="1 2">IT104</strain>
    </source>
</reference>
<sequence length="117" mass="13622">MIPVISIDTGKARKLDVSIGLREIYYQPSEYQRTAKNLLEISKQAGFDFTLVEVQGWLERQLLHLIHKARPKYIPCVSFNKITIPMEVIQADLCYMLHDKIRNKIYKYALRGVPEIS</sequence>
<organism evidence="1 2">
    <name type="scientific">Diversispora epigaea</name>
    <dbReference type="NCBI Taxonomy" id="1348612"/>
    <lineage>
        <taxon>Eukaryota</taxon>
        <taxon>Fungi</taxon>
        <taxon>Fungi incertae sedis</taxon>
        <taxon>Mucoromycota</taxon>
        <taxon>Glomeromycotina</taxon>
        <taxon>Glomeromycetes</taxon>
        <taxon>Diversisporales</taxon>
        <taxon>Diversisporaceae</taxon>
        <taxon>Diversispora</taxon>
    </lineage>
</organism>
<proteinExistence type="predicted"/>
<dbReference type="EMBL" id="PQFF01000196">
    <property type="protein sequence ID" value="RHZ75798.1"/>
    <property type="molecule type" value="Genomic_DNA"/>
</dbReference>
<dbReference type="Proteomes" id="UP000266861">
    <property type="component" value="Unassembled WGS sequence"/>
</dbReference>
<gene>
    <name evidence="1" type="ORF">Glove_209g75</name>
</gene>
<keyword evidence="2" id="KW-1185">Reference proteome</keyword>
<protein>
    <submittedName>
        <fullName evidence="1">Uncharacterized protein</fullName>
    </submittedName>
</protein>